<dbReference type="InterPro" id="IPR000515">
    <property type="entry name" value="MetI-like"/>
</dbReference>
<dbReference type="InterPro" id="IPR035906">
    <property type="entry name" value="MetI-like_sf"/>
</dbReference>
<organism evidence="8 9">
    <name type="scientific">Crystallibacter crystallopoietes</name>
    <dbReference type="NCBI Taxonomy" id="37928"/>
    <lineage>
        <taxon>Bacteria</taxon>
        <taxon>Bacillati</taxon>
        <taxon>Actinomycetota</taxon>
        <taxon>Actinomycetes</taxon>
        <taxon>Micrococcales</taxon>
        <taxon>Micrococcaceae</taxon>
        <taxon>Crystallibacter</taxon>
    </lineage>
</organism>
<keyword evidence="4 5" id="KW-0472">Membrane</keyword>
<feature type="transmembrane region" description="Helical" evidence="5">
    <location>
        <begin position="190"/>
        <end position="208"/>
    </location>
</feature>
<keyword evidence="2 5" id="KW-0812">Transmembrane</keyword>
<evidence type="ECO:0000256" key="4">
    <source>
        <dbReference type="ARBA" id="ARBA00023136"/>
    </source>
</evidence>
<keyword evidence="5" id="KW-0813">Transport</keyword>
<dbReference type="InterPro" id="IPR052730">
    <property type="entry name" value="Sugar_ABC_transporter"/>
</dbReference>
<feature type="region of interest" description="Disordered" evidence="6">
    <location>
        <begin position="1"/>
        <end position="21"/>
    </location>
</feature>
<evidence type="ECO:0000256" key="3">
    <source>
        <dbReference type="ARBA" id="ARBA00022989"/>
    </source>
</evidence>
<dbReference type="Pfam" id="PF00528">
    <property type="entry name" value="BPD_transp_1"/>
    <property type="match status" value="1"/>
</dbReference>
<reference evidence="8 9" key="1">
    <citation type="submission" date="2016-10" db="EMBL/GenBank/DDBJ databases">
        <authorList>
            <person name="de Groot N.N."/>
        </authorList>
    </citation>
    <scope>NUCLEOTIDE SEQUENCE [LARGE SCALE GENOMIC DNA]</scope>
    <source>
        <strain evidence="8 9">DSM 20117</strain>
    </source>
</reference>
<feature type="transmembrane region" description="Helical" evidence="5">
    <location>
        <begin position="228"/>
        <end position="248"/>
    </location>
</feature>
<dbReference type="GO" id="GO:0055085">
    <property type="term" value="P:transmembrane transport"/>
    <property type="evidence" value="ECO:0007669"/>
    <property type="project" value="InterPro"/>
</dbReference>
<keyword evidence="9" id="KW-1185">Reference proteome</keyword>
<dbReference type="SUPFAM" id="SSF160964">
    <property type="entry name" value="MalF N-terminal region-like"/>
    <property type="match status" value="1"/>
</dbReference>
<evidence type="ECO:0000256" key="1">
    <source>
        <dbReference type="ARBA" id="ARBA00004141"/>
    </source>
</evidence>
<dbReference type="STRING" id="37928.SAMN04489742_1256"/>
<evidence type="ECO:0000313" key="8">
    <source>
        <dbReference type="EMBL" id="SDQ47309.1"/>
    </source>
</evidence>
<feature type="transmembrane region" description="Helical" evidence="5">
    <location>
        <begin position="36"/>
        <end position="59"/>
    </location>
</feature>
<dbReference type="Gene3D" id="1.10.3720.10">
    <property type="entry name" value="MetI-like"/>
    <property type="match status" value="1"/>
</dbReference>
<keyword evidence="3 5" id="KW-1133">Transmembrane helix</keyword>
<dbReference type="GO" id="GO:0005886">
    <property type="term" value="C:plasma membrane"/>
    <property type="evidence" value="ECO:0007669"/>
    <property type="project" value="UniProtKB-SubCell"/>
</dbReference>
<dbReference type="EMBL" id="FNKH01000002">
    <property type="protein sequence ID" value="SDQ47309.1"/>
    <property type="molecule type" value="Genomic_DNA"/>
</dbReference>
<dbReference type="Proteomes" id="UP000181917">
    <property type="component" value="Unassembled WGS sequence"/>
</dbReference>
<dbReference type="PROSITE" id="PS50928">
    <property type="entry name" value="ABC_TM1"/>
    <property type="match status" value="1"/>
</dbReference>
<gene>
    <name evidence="8" type="ORF">SAMN04489742_1256</name>
</gene>
<dbReference type="SUPFAM" id="SSF161098">
    <property type="entry name" value="MetI-like"/>
    <property type="match status" value="1"/>
</dbReference>
<proteinExistence type="inferred from homology"/>
<evidence type="ECO:0000256" key="5">
    <source>
        <dbReference type="RuleBase" id="RU363032"/>
    </source>
</evidence>
<dbReference type="AlphaFoldDB" id="A0A1H1B5V3"/>
<evidence type="ECO:0000259" key="7">
    <source>
        <dbReference type="PROSITE" id="PS50928"/>
    </source>
</evidence>
<feature type="transmembrane region" description="Helical" evidence="5">
    <location>
        <begin position="99"/>
        <end position="120"/>
    </location>
</feature>
<dbReference type="CDD" id="cd06261">
    <property type="entry name" value="TM_PBP2"/>
    <property type="match status" value="1"/>
</dbReference>
<dbReference type="KEGG" id="acry:AC20117_11075"/>
<evidence type="ECO:0000256" key="6">
    <source>
        <dbReference type="SAM" id="MobiDB-lite"/>
    </source>
</evidence>
<name>A0A1H1B5V3_9MICC</name>
<evidence type="ECO:0000313" key="9">
    <source>
        <dbReference type="Proteomes" id="UP000181917"/>
    </source>
</evidence>
<accession>A0A1H1B5V3</accession>
<dbReference type="PANTHER" id="PTHR43759">
    <property type="entry name" value="TREHALOSE TRANSPORT SYSTEM PERMEASE PROTEIN SUGA"/>
    <property type="match status" value="1"/>
</dbReference>
<protein>
    <submittedName>
        <fullName evidence="8">Carbohydrate ABC transporter membrane protein 1, CUT1 family</fullName>
    </submittedName>
</protein>
<comment type="subcellular location">
    <subcellularLocation>
        <location evidence="5">Cell membrane</location>
        <topology evidence="5">Multi-pass membrane protein</topology>
    </subcellularLocation>
    <subcellularLocation>
        <location evidence="1">Membrane</location>
        <topology evidence="1">Multi-pass membrane protein</topology>
    </subcellularLocation>
</comment>
<feature type="transmembrane region" description="Helical" evidence="5">
    <location>
        <begin position="288"/>
        <end position="309"/>
    </location>
</feature>
<feature type="transmembrane region" description="Helical" evidence="5">
    <location>
        <begin position="132"/>
        <end position="152"/>
    </location>
</feature>
<dbReference type="PANTHER" id="PTHR43759:SF1">
    <property type="entry name" value="GLUCOSE IMPORT SYSTEM PERMEASE PROTEIN GLCT"/>
    <property type="match status" value="1"/>
</dbReference>
<evidence type="ECO:0000256" key="2">
    <source>
        <dbReference type="ARBA" id="ARBA00022692"/>
    </source>
</evidence>
<feature type="domain" description="ABC transmembrane type-1" evidence="7">
    <location>
        <begin position="95"/>
        <end position="309"/>
    </location>
</feature>
<dbReference type="RefSeq" id="WP_074699687.1">
    <property type="nucleotide sequence ID" value="NZ_CP018863.1"/>
</dbReference>
<comment type="similarity">
    <text evidence="5">Belongs to the binding-protein-dependent transport system permease family.</text>
</comment>
<sequence length="317" mass="35314">MTARSTDTTQRGSAGKGPKKTGWQAYSDWANDHRKWLFAAPAMVFVGILIVFPLAWTLYLSLTDASGSVRAESDFIGLENYTEVLTDTQRFWPAVGRTFYFTIGALAIQMVLGMCIALLLWRPFKGEKFVRVVILLPLVATPVAVGMMWRLILDPNIGFANQLLGFFGLPGQPWLSSPETALTTLLFVDVWQWTPMVVLILLAGLTSLSDEPDEAARIDGATAWQRFWYVTLPLMMPTVIVAVLLRGIDALKTFDILYATKGKGGGSFNEVETLNIYAYGLSFDYMDYGVASAVLILFFMIIVACMWLVTFRRKGNK</sequence>
<feature type="compositionally biased region" description="Polar residues" evidence="6">
    <location>
        <begin position="1"/>
        <end position="12"/>
    </location>
</feature>